<name>A0AA38JFQ7_9AGAR</name>
<dbReference type="Pfam" id="PF26147">
    <property type="entry name" value="AB_HYDROLASE_YMC0-YMC35"/>
    <property type="match status" value="1"/>
</dbReference>
<dbReference type="PANTHER" id="PTHR47349:SF1">
    <property type="entry name" value="AER328WP"/>
    <property type="match status" value="1"/>
</dbReference>
<evidence type="ECO:0000259" key="2">
    <source>
        <dbReference type="Pfam" id="PF26147"/>
    </source>
</evidence>
<reference evidence="3" key="2">
    <citation type="journal article" date="2023" name="Proc. Natl. Acad. Sci. U.S.A.">
        <title>A global phylogenomic analysis of the shiitake genus Lentinula.</title>
        <authorList>
            <person name="Sierra-Patev S."/>
            <person name="Min B."/>
            <person name="Naranjo-Ortiz M."/>
            <person name="Looney B."/>
            <person name="Konkel Z."/>
            <person name="Slot J.C."/>
            <person name="Sakamoto Y."/>
            <person name="Steenwyk J.L."/>
            <person name="Rokas A."/>
            <person name="Carro J."/>
            <person name="Camarero S."/>
            <person name="Ferreira P."/>
            <person name="Molpeceres G."/>
            <person name="Ruiz-Duenas F.J."/>
            <person name="Serrano A."/>
            <person name="Henrissat B."/>
            <person name="Drula E."/>
            <person name="Hughes K.W."/>
            <person name="Mata J.L."/>
            <person name="Ishikawa N.K."/>
            <person name="Vargas-Isla R."/>
            <person name="Ushijima S."/>
            <person name="Smith C.A."/>
            <person name="Donoghue J."/>
            <person name="Ahrendt S."/>
            <person name="Andreopoulos W."/>
            <person name="He G."/>
            <person name="LaButti K."/>
            <person name="Lipzen A."/>
            <person name="Ng V."/>
            <person name="Riley R."/>
            <person name="Sandor L."/>
            <person name="Barry K."/>
            <person name="Martinez A.T."/>
            <person name="Xiao Y."/>
            <person name="Gibbons J.G."/>
            <person name="Terashima K."/>
            <person name="Grigoriev I.V."/>
            <person name="Hibbett D."/>
        </authorList>
    </citation>
    <scope>NUCLEOTIDE SEQUENCE</scope>
    <source>
        <strain evidence="3">ET3784</strain>
    </source>
</reference>
<feature type="compositionally biased region" description="Basic and acidic residues" evidence="1">
    <location>
        <begin position="894"/>
        <end position="911"/>
    </location>
</feature>
<gene>
    <name evidence="3" type="ORF">DFJ43DRAFT_1084315</name>
</gene>
<dbReference type="EMBL" id="JANVFO010000038">
    <property type="protein sequence ID" value="KAJ3729015.1"/>
    <property type="molecule type" value="Genomic_DNA"/>
</dbReference>
<feature type="compositionally biased region" description="Basic and acidic residues" evidence="1">
    <location>
        <begin position="440"/>
        <end position="455"/>
    </location>
</feature>
<feature type="region of interest" description="Disordered" evidence="1">
    <location>
        <begin position="688"/>
        <end position="799"/>
    </location>
</feature>
<feature type="compositionally biased region" description="Polar residues" evidence="1">
    <location>
        <begin position="372"/>
        <end position="392"/>
    </location>
</feature>
<comment type="caution">
    <text evidence="3">The sequence shown here is derived from an EMBL/GenBank/DDBJ whole genome shotgun (WGS) entry which is preliminary data.</text>
</comment>
<feature type="compositionally biased region" description="Polar residues" evidence="1">
    <location>
        <begin position="532"/>
        <end position="541"/>
    </location>
</feature>
<feature type="compositionally biased region" description="Basic and acidic residues" evidence="1">
    <location>
        <begin position="727"/>
        <end position="749"/>
    </location>
</feature>
<feature type="compositionally biased region" description="Low complexity" evidence="1">
    <location>
        <begin position="964"/>
        <end position="978"/>
    </location>
</feature>
<feature type="compositionally biased region" description="Low complexity" evidence="1">
    <location>
        <begin position="880"/>
        <end position="891"/>
    </location>
</feature>
<feature type="compositionally biased region" description="Polar residues" evidence="1">
    <location>
        <begin position="119"/>
        <end position="136"/>
    </location>
</feature>
<feature type="compositionally biased region" description="Low complexity" evidence="1">
    <location>
        <begin position="457"/>
        <end position="480"/>
    </location>
</feature>
<feature type="domain" description="YMC020W-like alpha/beta hydrolase" evidence="2">
    <location>
        <begin position="1218"/>
        <end position="1565"/>
    </location>
</feature>
<feature type="region of interest" description="Disordered" evidence="1">
    <location>
        <begin position="584"/>
        <end position="658"/>
    </location>
</feature>
<proteinExistence type="predicted"/>
<feature type="compositionally biased region" description="Basic and acidic residues" evidence="1">
    <location>
        <begin position="829"/>
        <end position="840"/>
    </location>
</feature>
<feature type="region of interest" description="Disordered" evidence="1">
    <location>
        <begin position="499"/>
        <end position="550"/>
    </location>
</feature>
<sequence length="1621" mass="173946">MSTSRRSSKSTRSTATTRSNRPPAWRATSLISGNPPGLPLIISKNSSAPEVSVVTAEPETISGSGSKSAASHLAPTISKRSKPVSSSSVDGRLRAERKNSTRTRLQDVFPSEDPEEGGNITTLDSMPSGSIVSTDQGVAFPSTSSLALLESTALPTSIRTEATPVPNAPVHPVRELSSSPSRGPWLESLGRSKGKEKAADVDAITVSPNPVQDTPKPAAESLSVVAVDEGIDNAESLNSAIEALGSSQPNAYETMRAVSSPSSAEVRTLRAEISLNTKDPSKTLRGSEAPKHSWFNPFAPYSSRSHKTSSQPHPSHPPSPSPSPSTSPTSPSPLRRTSSSYVESIDDEVPGPVRTPAFSDDEDGQKVERTTNHLPSTLAPTSNGNAAGSQGESPPASAPMQTFQPRKRLDSLNSLNPSTSRFSISIPLLGRPKMRLEDAVKRGKEVDGEGIKESAPDIADASSTAAVSSVTTTPSISQPSLSFELPHTTNTLAITALTTAEGGRAEEPAELDMPVPSPIQPQSKGATDELPSLSSSVSQTHNEPDGVARTESSLVNALEVATPTQSWWSFIGWDTSQPIVTSKEPVPELRTEDNENSTPNPGITQIQPTDPLPERCTSAPPAMEPSSAPSVEPAESQMEQPQNSELTIPIRSQTENQAHAKAPSIFSLDAARAAGSWFNPWAWYGYGTVEPPSSDPIGSNTITNGGAEDSECRADDGNGSRIAGDGETDRTEMTESEKIKEAALARDRPPNTASSSAASPMTQNDTQIGSSTVVPEEKSSEPRPQNLDPINPIADSASSMHSGWASFFSLGRGRGLITKNLGDGTMEIEGPKDEVKRDENGMEIMDLTDDETGSMNVNVQEPEPEPERRDSEKAVSKVPASSALSLMRALAGQDLKRVKAIEGPKDEEKQMQQDVANINDKLPLLPPSPNPSMSSPKCNTDSPPVGLVPGSPSKAFTSRPGRASSVSTTQTSKSVGSKPAPPLTISDDLKASVAAAKKGKRAGVSPAVGPSSLPKDGISTPSPETDSLKKEKEKDKLKPANKSGTNTPFPPPPPPPNLVLPTWEDTFRTLPRKWVPEQYLPAANNTSGGLGTTIGKTMRYMSGMLLGADSGYTSGGESSRFGAGAGATKRRSRRGSSRRRSISEENAIPGGSEVGGEAELLARERQKLRELLNWGQNLPRAWEVIDQAIENRRKSVQDKKGKAKSMIGQEESHKDVDVTRGCKNVVVIGIHGWFPGAVMRSMLGEPTGTSPKFVNMMEQALENFQSAHGVQFDRVTKIPLEGEGTIDRRVEKLYSNLLANESWVDDLHNADVVFIATHSQGSVVSTHLIDRLIRDRHIRTMKNAASEPISDLGTNMVPLPPQRVCCLCLCGIHLGPLRYLSTSSLLQPYIQYFESAAARELFEFQNTESDVSKAYVQSLRNVLHNEVKMVYVASLNDQVVPIYSGLFTSASHPLILRALYIDGDAYHSSDFLTNLLVLLLRVLNCGLSDSGLLAHLSEATAGSLSGIGHSTAYEELSTFSLAVNYLFLANNGFEDHPELIVEHFNASHEMNDYEIPWALRDLIADEKVAHHFSREITQLRDAFREWHPKTTILRDIKRKLQPIQRLPTTSTPGTANNTSKL</sequence>
<feature type="compositionally biased region" description="Pro residues" evidence="1">
    <location>
        <begin position="314"/>
        <end position="325"/>
    </location>
</feature>
<feature type="compositionally biased region" description="Basic residues" evidence="1">
    <location>
        <begin position="1128"/>
        <end position="1140"/>
    </location>
</feature>
<feature type="region of interest" description="Disordered" evidence="1">
    <location>
        <begin position="255"/>
        <end position="422"/>
    </location>
</feature>
<feature type="compositionally biased region" description="Basic and acidic residues" evidence="1">
    <location>
        <begin position="865"/>
        <end position="875"/>
    </location>
</feature>
<evidence type="ECO:0000313" key="3">
    <source>
        <dbReference type="EMBL" id="KAJ3729015.1"/>
    </source>
</evidence>
<evidence type="ECO:0000256" key="1">
    <source>
        <dbReference type="SAM" id="MobiDB-lite"/>
    </source>
</evidence>
<feature type="compositionally biased region" description="Low complexity" evidence="1">
    <location>
        <begin position="1"/>
        <end position="21"/>
    </location>
</feature>
<dbReference type="PANTHER" id="PTHR47349">
    <property type="entry name" value="CHROMOSOME 8, WHOLE GENOME SHOTGUN SEQUENCE"/>
    <property type="match status" value="1"/>
</dbReference>
<feature type="compositionally biased region" description="Polar residues" evidence="1">
    <location>
        <begin position="411"/>
        <end position="422"/>
    </location>
</feature>
<feature type="compositionally biased region" description="Polar residues" evidence="1">
    <location>
        <begin position="637"/>
        <end position="657"/>
    </location>
</feature>
<feature type="region of interest" description="Disordered" evidence="1">
    <location>
        <begin position="159"/>
        <end position="199"/>
    </location>
</feature>
<feature type="region of interest" description="Disordered" evidence="1">
    <location>
        <begin position="1113"/>
        <end position="1153"/>
    </location>
</feature>
<feature type="compositionally biased region" description="Low complexity" evidence="1">
    <location>
        <begin position="326"/>
        <end position="340"/>
    </location>
</feature>
<dbReference type="Proteomes" id="UP001176059">
    <property type="component" value="Unassembled WGS sequence"/>
</dbReference>
<feature type="compositionally biased region" description="Polar residues" evidence="1">
    <location>
        <begin position="255"/>
        <end position="265"/>
    </location>
</feature>
<feature type="region of interest" description="Disordered" evidence="1">
    <location>
        <begin position="1"/>
        <end position="137"/>
    </location>
</feature>
<reference evidence="3" key="1">
    <citation type="submission" date="2022-08" db="EMBL/GenBank/DDBJ databases">
        <authorList>
            <consortium name="DOE Joint Genome Institute"/>
            <person name="Min B."/>
            <person name="Sierra-Patev S."/>
            <person name="Naranjo-Ortiz M."/>
            <person name="Looney B."/>
            <person name="Konkel Z."/>
            <person name="Slot J.C."/>
            <person name="Sakamoto Y."/>
            <person name="Steenwyk J.L."/>
            <person name="Rokas A."/>
            <person name="Carro J."/>
            <person name="Camarero S."/>
            <person name="Ferreira P."/>
            <person name="Molpeceres G."/>
            <person name="Ruiz-duenas F.J."/>
            <person name="Serrano A."/>
            <person name="Henrissat B."/>
            <person name="Drula E."/>
            <person name="Hughes K.W."/>
            <person name="Mata J.L."/>
            <person name="Ishikawa N.K."/>
            <person name="Vargas-Isla R."/>
            <person name="Ushijima S."/>
            <person name="Smith C.A."/>
            <person name="Ahrendt S."/>
            <person name="Andreopoulos W."/>
            <person name="He G."/>
            <person name="LaButti K."/>
            <person name="Lipzen A."/>
            <person name="Ng V."/>
            <person name="Riley R."/>
            <person name="Sandor L."/>
            <person name="Barry K."/>
            <person name="Martinez A.T."/>
            <person name="Xiao Y."/>
            <person name="Gibbons J.G."/>
            <person name="Terashima K."/>
            <person name="Hibbett D.S."/>
            <person name="Grigoriev I.V."/>
        </authorList>
    </citation>
    <scope>NUCLEOTIDE SEQUENCE</scope>
    <source>
        <strain evidence="3">ET3784</strain>
    </source>
</reference>
<feature type="compositionally biased region" description="Polar residues" evidence="1">
    <location>
        <begin position="760"/>
        <end position="773"/>
    </location>
</feature>
<protein>
    <recommendedName>
        <fullName evidence="2">YMC020W-like alpha/beta hydrolase domain-containing protein</fullName>
    </recommendedName>
</protein>
<feature type="compositionally biased region" description="Polar residues" evidence="1">
    <location>
        <begin position="596"/>
        <end position="608"/>
    </location>
</feature>
<feature type="region of interest" description="Disordered" evidence="1">
    <location>
        <begin position="440"/>
        <end position="484"/>
    </location>
</feature>
<keyword evidence="4" id="KW-1185">Reference proteome</keyword>
<organism evidence="3 4">
    <name type="scientific">Lentinula guzmanii</name>
    <dbReference type="NCBI Taxonomy" id="2804957"/>
    <lineage>
        <taxon>Eukaryota</taxon>
        <taxon>Fungi</taxon>
        <taxon>Dikarya</taxon>
        <taxon>Basidiomycota</taxon>
        <taxon>Agaricomycotina</taxon>
        <taxon>Agaricomycetes</taxon>
        <taxon>Agaricomycetidae</taxon>
        <taxon>Agaricales</taxon>
        <taxon>Marasmiineae</taxon>
        <taxon>Omphalotaceae</taxon>
        <taxon>Lentinula</taxon>
    </lineage>
</organism>
<dbReference type="InterPro" id="IPR058933">
    <property type="entry name" value="YMC020W-like_ab_hydrolase"/>
</dbReference>
<feature type="compositionally biased region" description="Basic and acidic residues" evidence="1">
    <location>
        <begin position="1026"/>
        <end position="1038"/>
    </location>
</feature>
<dbReference type="InterPro" id="IPR058934">
    <property type="entry name" value="YMC020W-like"/>
</dbReference>
<evidence type="ECO:0000313" key="4">
    <source>
        <dbReference type="Proteomes" id="UP001176059"/>
    </source>
</evidence>
<feature type="compositionally biased region" description="Low complexity" evidence="1">
    <location>
        <begin position="618"/>
        <end position="636"/>
    </location>
</feature>
<accession>A0AA38JFQ7</accession>
<feature type="region of interest" description="Disordered" evidence="1">
    <location>
        <begin position="819"/>
        <end position="1056"/>
    </location>
</feature>
<feature type="compositionally biased region" description="Low complexity" evidence="1">
    <location>
        <begin position="931"/>
        <end position="953"/>
    </location>
</feature>